<dbReference type="Gene3D" id="2.70.98.10">
    <property type="match status" value="1"/>
</dbReference>
<dbReference type="InterPro" id="IPR014718">
    <property type="entry name" value="GH-type_carb-bd"/>
</dbReference>
<sequence>MIDGPAVNTVLPPTGEQFALSFTGRGGSSTAIVTEVAAALRELILDGVESVESHSEASLPPMASGIVLVPWPNRVAGGAWSLDGAPQQLDITEPVTGNAIHGLLRNTAYRLVERTENSVTLGAMVFPQHGYPFRLATEVQYTLDDDGLTVIHRIENESGAPAPVAVGSHPYLRVGDVPVHELVLTVDASTMFEVDARAIPTAEVAVDDSDFDLRAGRVIGTLSIDHGYGGVGVHGGVSLHSVSAPDGSATELWADENFAFVQVFTPSAFPRESGAGYAVAIEPMTAPANALNTGEGLRWLAPGEAWELRWGIRHRAS</sequence>
<dbReference type="InterPro" id="IPR011013">
    <property type="entry name" value="Gal_mutarotase_sf_dom"/>
</dbReference>
<dbReference type="CDD" id="cd09022">
    <property type="entry name" value="Aldose_epim_Ec_YihR"/>
    <property type="match status" value="1"/>
</dbReference>
<dbReference type="RefSeq" id="WP_307827063.1">
    <property type="nucleotide sequence ID" value="NZ_BAAAHT010000013.1"/>
</dbReference>
<dbReference type="SUPFAM" id="SSF74650">
    <property type="entry name" value="Galactose mutarotase-like"/>
    <property type="match status" value="1"/>
</dbReference>
<dbReference type="Pfam" id="PF01263">
    <property type="entry name" value="Aldose_epim"/>
    <property type="match status" value="1"/>
</dbReference>
<evidence type="ECO:0000313" key="1">
    <source>
        <dbReference type="EMBL" id="MBM7471430.1"/>
    </source>
</evidence>
<gene>
    <name evidence="1" type="ORF">JOE66_001064</name>
</gene>
<keyword evidence="1" id="KW-0413">Isomerase</keyword>
<dbReference type="GO" id="GO:0004034">
    <property type="term" value="F:aldose 1-epimerase activity"/>
    <property type="evidence" value="ECO:0007669"/>
    <property type="project" value="UniProtKB-EC"/>
</dbReference>
<comment type="caution">
    <text evidence="1">The sequence shown here is derived from an EMBL/GenBank/DDBJ whole genome shotgun (WGS) entry which is preliminary data.</text>
</comment>
<organism evidence="1 2">
    <name type="scientific">Subtercola frigoramans</name>
    <dbReference type="NCBI Taxonomy" id="120298"/>
    <lineage>
        <taxon>Bacteria</taxon>
        <taxon>Bacillati</taxon>
        <taxon>Actinomycetota</taxon>
        <taxon>Actinomycetes</taxon>
        <taxon>Micrococcales</taxon>
        <taxon>Microbacteriaceae</taxon>
        <taxon>Subtercola</taxon>
    </lineage>
</organism>
<dbReference type="Proteomes" id="UP000776164">
    <property type="component" value="Unassembled WGS sequence"/>
</dbReference>
<name>A0ABS2L2W8_9MICO</name>
<dbReference type="InterPro" id="IPR008183">
    <property type="entry name" value="Aldose_1/G6P_1-epimerase"/>
</dbReference>
<dbReference type="InterPro" id="IPR037480">
    <property type="entry name" value="YihR-like"/>
</dbReference>
<accession>A0ABS2L2W8</accession>
<dbReference type="PANTHER" id="PTHR10091">
    <property type="entry name" value="ALDOSE-1-EPIMERASE"/>
    <property type="match status" value="1"/>
</dbReference>
<dbReference type="EC" id="5.1.3.3" evidence="1"/>
<evidence type="ECO:0000313" key="2">
    <source>
        <dbReference type="Proteomes" id="UP000776164"/>
    </source>
</evidence>
<reference evidence="1 2" key="1">
    <citation type="submission" date="2021-01" db="EMBL/GenBank/DDBJ databases">
        <title>Sequencing the genomes of 1000 actinobacteria strains.</title>
        <authorList>
            <person name="Klenk H.-P."/>
        </authorList>
    </citation>
    <scope>NUCLEOTIDE SEQUENCE [LARGE SCALE GENOMIC DNA]</scope>
    <source>
        <strain evidence="1 2">DSM 13057</strain>
    </source>
</reference>
<dbReference type="PANTHER" id="PTHR10091:SF0">
    <property type="entry name" value="GALACTOSE MUTAROTASE"/>
    <property type="match status" value="1"/>
</dbReference>
<dbReference type="EMBL" id="JAFBBU010000001">
    <property type="protein sequence ID" value="MBM7471430.1"/>
    <property type="molecule type" value="Genomic_DNA"/>
</dbReference>
<protein>
    <submittedName>
        <fullName evidence="1">Aldose 1-epimerase</fullName>
        <ecNumber evidence="1">5.1.3.3</ecNumber>
    </submittedName>
</protein>
<keyword evidence="2" id="KW-1185">Reference proteome</keyword>
<proteinExistence type="predicted"/>